<dbReference type="Proteomes" id="UP000507470">
    <property type="component" value="Unassembled WGS sequence"/>
</dbReference>
<proteinExistence type="predicted"/>
<organism evidence="2 3">
    <name type="scientific">Mytilus coruscus</name>
    <name type="common">Sea mussel</name>
    <dbReference type="NCBI Taxonomy" id="42192"/>
    <lineage>
        <taxon>Eukaryota</taxon>
        <taxon>Metazoa</taxon>
        <taxon>Spiralia</taxon>
        <taxon>Lophotrochozoa</taxon>
        <taxon>Mollusca</taxon>
        <taxon>Bivalvia</taxon>
        <taxon>Autobranchia</taxon>
        <taxon>Pteriomorphia</taxon>
        <taxon>Mytilida</taxon>
        <taxon>Mytiloidea</taxon>
        <taxon>Mytilidae</taxon>
        <taxon>Mytilinae</taxon>
        <taxon>Mytilus</taxon>
    </lineage>
</organism>
<protein>
    <submittedName>
        <fullName evidence="2">Uncharacterized protein</fullName>
    </submittedName>
</protein>
<dbReference type="SMART" id="SM00248">
    <property type="entry name" value="ANK"/>
    <property type="match status" value="2"/>
</dbReference>
<sequence length="227" mass="26580">MHTVLINASSERRQSKDQSVFKQALKILSNDKFQHNKDTISRVIEARDVRSTLIDWIVAFGCYEFFRYAWRKITTFEHNIDSKTKSGLTVLHYAVFLDNLEAVKVLFQELHKNDDSFLDLTLDSLREFLFRKQTPKVNIVDNNGLTAVHLAVINNNIDMLSLLLRNKAEVKVRDDIYRTPLHYTTSESAPNYYSLKTLRTSVWKPIETEMRKECLQKHLYQLSEPLV</sequence>
<name>A0A6J8CJ70_MYTCO</name>
<evidence type="ECO:0000313" key="2">
    <source>
        <dbReference type="EMBL" id="CAC5395167.1"/>
    </source>
</evidence>
<accession>A0A6J8CJ70</accession>
<dbReference type="InterPro" id="IPR036770">
    <property type="entry name" value="Ankyrin_rpt-contain_sf"/>
</dbReference>
<keyword evidence="3" id="KW-1185">Reference proteome</keyword>
<dbReference type="EMBL" id="CACVKT020005433">
    <property type="protein sequence ID" value="CAC5395167.1"/>
    <property type="molecule type" value="Genomic_DNA"/>
</dbReference>
<evidence type="ECO:0000313" key="3">
    <source>
        <dbReference type="Proteomes" id="UP000507470"/>
    </source>
</evidence>
<dbReference type="PROSITE" id="PS50297">
    <property type="entry name" value="ANK_REP_REGION"/>
    <property type="match status" value="1"/>
</dbReference>
<evidence type="ECO:0000256" key="1">
    <source>
        <dbReference type="PROSITE-ProRule" id="PRU00023"/>
    </source>
</evidence>
<feature type="repeat" description="ANK" evidence="1">
    <location>
        <begin position="143"/>
        <end position="175"/>
    </location>
</feature>
<dbReference type="PANTHER" id="PTHR24133">
    <property type="entry name" value="ANKYRIN DOMAIN-CONTAINING"/>
    <property type="match status" value="1"/>
</dbReference>
<dbReference type="PROSITE" id="PS50088">
    <property type="entry name" value="ANK_REPEAT"/>
    <property type="match status" value="1"/>
</dbReference>
<gene>
    <name evidence="2" type="ORF">MCOR_29858</name>
</gene>
<dbReference type="PANTHER" id="PTHR24133:SF40">
    <property type="entry name" value="ANKYRIN REPEAT DOMAIN 44"/>
    <property type="match status" value="1"/>
</dbReference>
<reference evidence="2 3" key="1">
    <citation type="submission" date="2020-06" db="EMBL/GenBank/DDBJ databases">
        <authorList>
            <person name="Li R."/>
            <person name="Bekaert M."/>
        </authorList>
    </citation>
    <scope>NUCLEOTIDE SEQUENCE [LARGE SCALE GENOMIC DNA]</scope>
    <source>
        <strain evidence="3">wild</strain>
    </source>
</reference>
<dbReference type="Gene3D" id="1.25.40.20">
    <property type="entry name" value="Ankyrin repeat-containing domain"/>
    <property type="match status" value="1"/>
</dbReference>
<dbReference type="OrthoDB" id="194358at2759"/>
<keyword evidence="1" id="KW-0040">ANK repeat</keyword>
<dbReference type="Pfam" id="PF12796">
    <property type="entry name" value="Ank_2"/>
    <property type="match status" value="1"/>
</dbReference>
<dbReference type="SUPFAM" id="SSF48403">
    <property type="entry name" value="Ankyrin repeat"/>
    <property type="match status" value="1"/>
</dbReference>
<dbReference type="AlphaFoldDB" id="A0A6J8CJ70"/>
<dbReference type="InterPro" id="IPR002110">
    <property type="entry name" value="Ankyrin_rpt"/>
</dbReference>
<dbReference type="Pfam" id="PF00023">
    <property type="entry name" value="Ank"/>
    <property type="match status" value="1"/>
</dbReference>
<dbReference type="InterPro" id="IPR052391">
    <property type="entry name" value="E3_Ligase-Neurotoxin"/>
</dbReference>